<dbReference type="Proteomes" id="UP000219947">
    <property type="component" value="Unassembled WGS sequence"/>
</dbReference>
<evidence type="ECO:0000313" key="8">
    <source>
        <dbReference type="Proteomes" id="UP000219947"/>
    </source>
</evidence>
<dbReference type="GO" id="GO:0000976">
    <property type="term" value="F:transcription cis-regulatory region binding"/>
    <property type="evidence" value="ECO:0007669"/>
    <property type="project" value="TreeGrafter"/>
</dbReference>
<evidence type="ECO:0000256" key="1">
    <source>
        <dbReference type="ARBA" id="ARBA00023015"/>
    </source>
</evidence>
<evidence type="ECO:0000256" key="4">
    <source>
        <dbReference type="PROSITE-ProRule" id="PRU00335"/>
    </source>
</evidence>
<dbReference type="PANTHER" id="PTHR30055">
    <property type="entry name" value="HTH-TYPE TRANSCRIPTIONAL REGULATOR RUTR"/>
    <property type="match status" value="1"/>
</dbReference>
<dbReference type="InterPro" id="IPR041479">
    <property type="entry name" value="TetR_CgmR_C"/>
</dbReference>
<keyword evidence="8" id="KW-1185">Reference proteome</keyword>
<keyword evidence="3" id="KW-0804">Transcription</keyword>
<dbReference type="Gene3D" id="1.10.357.10">
    <property type="entry name" value="Tetracycline Repressor, domain 2"/>
    <property type="match status" value="1"/>
</dbReference>
<dbReference type="InterPro" id="IPR009057">
    <property type="entry name" value="Homeodomain-like_sf"/>
</dbReference>
<dbReference type="Pfam" id="PF00440">
    <property type="entry name" value="TetR_N"/>
    <property type="match status" value="1"/>
</dbReference>
<evidence type="ECO:0000256" key="2">
    <source>
        <dbReference type="ARBA" id="ARBA00023125"/>
    </source>
</evidence>
<accession>A0A2A8D4I2</accession>
<dbReference type="Pfam" id="PF17937">
    <property type="entry name" value="TetR_C_28"/>
    <property type="match status" value="1"/>
</dbReference>
<dbReference type="PRINTS" id="PR00455">
    <property type="entry name" value="HTHTETR"/>
</dbReference>
<protein>
    <submittedName>
        <fullName evidence="7">TetR family transcriptional regulator</fullName>
    </submittedName>
</protein>
<name>A0A2A8D4I2_9MICC</name>
<keyword evidence="2 4" id="KW-0238">DNA-binding</keyword>
<dbReference type="GO" id="GO:0003700">
    <property type="term" value="F:DNA-binding transcription factor activity"/>
    <property type="evidence" value="ECO:0007669"/>
    <property type="project" value="TreeGrafter"/>
</dbReference>
<keyword evidence="1" id="KW-0805">Transcription regulation</keyword>
<comment type="caution">
    <text evidence="7">The sequence shown here is derived from an EMBL/GenBank/DDBJ whole genome shotgun (WGS) entry which is preliminary data.</text>
</comment>
<dbReference type="EMBL" id="PDEV01000003">
    <property type="protein sequence ID" value="PEN15872.1"/>
    <property type="molecule type" value="Genomic_DNA"/>
</dbReference>
<dbReference type="PROSITE" id="PS50977">
    <property type="entry name" value="HTH_TETR_2"/>
    <property type="match status" value="1"/>
</dbReference>
<evidence type="ECO:0000313" key="7">
    <source>
        <dbReference type="EMBL" id="PEN15872.1"/>
    </source>
</evidence>
<feature type="DNA-binding region" description="H-T-H motif" evidence="4">
    <location>
        <begin position="42"/>
        <end position="61"/>
    </location>
</feature>
<evidence type="ECO:0000256" key="3">
    <source>
        <dbReference type="ARBA" id="ARBA00023163"/>
    </source>
</evidence>
<organism evidence="7 8">
    <name type="scientific">Rothia dentocariosa</name>
    <dbReference type="NCBI Taxonomy" id="2047"/>
    <lineage>
        <taxon>Bacteria</taxon>
        <taxon>Bacillati</taxon>
        <taxon>Actinomycetota</taxon>
        <taxon>Actinomycetes</taxon>
        <taxon>Micrococcales</taxon>
        <taxon>Micrococcaceae</taxon>
        <taxon>Rothia</taxon>
    </lineage>
</organism>
<feature type="region of interest" description="Disordered" evidence="5">
    <location>
        <begin position="1"/>
        <end position="20"/>
    </location>
</feature>
<dbReference type="AlphaFoldDB" id="A0A2A8D4I2"/>
<sequence length="199" mass="21918">MVIMTTPASASEPRTTRANNSREQILDAYEHLLVQAGERAATLDAVAAQAKVSKGGLLYHFGSKKALFEALLERTRTYADEDLEKMRTAPEGASAYYINTSTFQGTPFDICLVALSRLAQDKNPAARELMDEIQGQWYELIRAEIGNDKMARTVLLLGDGMYYSAAFAGGMANPAARKRIKADRDILLDALDVLRRAAR</sequence>
<dbReference type="InterPro" id="IPR050109">
    <property type="entry name" value="HTH-type_TetR-like_transc_reg"/>
</dbReference>
<dbReference type="InterPro" id="IPR001647">
    <property type="entry name" value="HTH_TetR"/>
</dbReference>
<proteinExistence type="predicted"/>
<dbReference type="SUPFAM" id="SSF46689">
    <property type="entry name" value="Homeodomain-like"/>
    <property type="match status" value="1"/>
</dbReference>
<evidence type="ECO:0000259" key="6">
    <source>
        <dbReference type="PROSITE" id="PS50977"/>
    </source>
</evidence>
<gene>
    <name evidence="7" type="ORF">CRM92_07145</name>
</gene>
<feature type="domain" description="HTH tetR-type" evidence="6">
    <location>
        <begin position="19"/>
        <end position="79"/>
    </location>
</feature>
<dbReference type="PANTHER" id="PTHR30055:SF234">
    <property type="entry name" value="HTH-TYPE TRANSCRIPTIONAL REGULATOR BETI"/>
    <property type="match status" value="1"/>
</dbReference>
<evidence type="ECO:0000256" key="5">
    <source>
        <dbReference type="SAM" id="MobiDB-lite"/>
    </source>
</evidence>
<reference evidence="7" key="1">
    <citation type="submission" date="2017-10" db="EMBL/GenBank/DDBJ databases">
        <title>Kefir isolates.</title>
        <authorList>
            <person name="Kim Y."/>
            <person name="Blasche S."/>
        </authorList>
    </citation>
    <scope>NUCLEOTIDE SEQUENCE [LARGE SCALE GENOMIC DNA]</scope>
    <source>
        <strain evidence="7">OG2-2</strain>
    </source>
</reference>